<evidence type="ECO:0000313" key="4">
    <source>
        <dbReference type="EMBL" id="SHK14001.1"/>
    </source>
</evidence>
<proteinExistence type="predicted"/>
<dbReference type="SUPFAM" id="SSF52540">
    <property type="entry name" value="P-loop containing nucleoside triphosphate hydrolases"/>
    <property type="match status" value="2"/>
</dbReference>
<keyword evidence="2" id="KW-0067">ATP-binding</keyword>
<protein>
    <recommendedName>
        <fullName evidence="3">ABC transporter domain-containing protein</fullName>
    </recommendedName>
</protein>
<organism evidence="4 5">
    <name type="scientific">Anaerocolumna jejuensis DSM 15929</name>
    <dbReference type="NCBI Taxonomy" id="1121322"/>
    <lineage>
        <taxon>Bacteria</taxon>
        <taxon>Bacillati</taxon>
        <taxon>Bacillota</taxon>
        <taxon>Clostridia</taxon>
        <taxon>Lachnospirales</taxon>
        <taxon>Lachnospiraceae</taxon>
        <taxon>Anaerocolumna</taxon>
    </lineage>
</organism>
<dbReference type="PANTHER" id="PTHR43790:SF8">
    <property type="entry name" value="SUGAR ABC TRANSPORTER ATP-BINDING PROTEIN"/>
    <property type="match status" value="1"/>
</dbReference>
<dbReference type="EMBL" id="FRAC01000009">
    <property type="protein sequence ID" value="SHK14001.1"/>
    <property type="molecule type" value="Genomic_DNA"/>
</dbReference>
<evidence type="ECO:0000256" key="2">
    <source>
        <dbReference type="ARBA" id="ARBA00022840"/>
    </source>
</evidence>
<dbReference type="InterPro" id="IPR003439">
    <property type="entry name" value="ABC_transporter-like_ATP-bd"/>
</dbReference>
<dbReference type="AlphaFoldDB" id="A0A1M6Q1M9"/>
<reference evidence="4 5" key="1">
    <citation type="submission" date="2016-11" db="EMBL/GenBank/DDBJ databases">
        <authorList>
            <person name="Jaros S."/>
            <person name="Januszkiewicz K."/>
            <person name="Wedrychowicz H."/>
        </authorList>
    </citation>
    <scope>NUCLEOTIDE SEQUENCE [LARGE SCALE GENOMIC DNA]</scope>
    <source>
        <strain evidence="4 5">DSM 15929</strain>
    </source>
</reference>
<dbReference type="OrthoDB" id="2078674at2"/>
<keyword evidence="1" id="KW-0547">Nucleotide-binding</keyword>
<name>A0A1M6Q1M9_9FIRM</name>
<accession>A0A1M6Q1M9</accession>
<evidence type="ECO:0000259" key="3">
    <source>
        <dbReference type="PROSITE" id="PS50893"/>
    </source>
</evidence>
<dbReference type="PROSITE" id="PS50893">
    <property type="entry name" value="ABC_TRANSPORTER_2"/>
    <property type="match status" value="2"/>
</dbReference>
<dbReference type="Proteomes" id="UP000184386">
    <property type="component" value="Unassembled WGS sequence"/>
</dbReference>
<dbReference type="InterPro" id="IPR050107">
    <property type="entry name" value="ABC_carbohydrate_import_ATPase"/>
</dbReference>
<dbReference type="RefSeq" id="WP_073275003.1">
    <property type="nucleotide sequence ID" value="NZ_FRAC01000009.1"/>
</dbReference>
<evidence type="ECO:0000256" key="1">
    <source>
        <dbReference type="ARBA" id="ARBA00022741"/>
    </source>
</evidence>
<dbReference type="STRING" id="1121322.SAMN02745136_01829"/>
<feature type="domain" description="ABC transporter" evidence="3">
    <location>
        <begin position="324"/>
        <end position="558"/>
    </location>
</feature>
<feature type="domain" description="ABC transporter" evidence="3">
    <location>
        <begin position="6"/>
        <end position="241"/>
    </location>
</feature>
<gene>
    <name evidence="4" type="ORF">SAMN02745136_01829</name>
</gene>
<dbReference type="Gene3D" id="3.40.50.300">
    <property type="entry name" value="P-loop containing nucleotide triphosphate hydrolases"/>
    <property type="match status" value="2"/>
</dbReference>
<dbReference type="GO" id="GO:0005524">
    <property type="term" value="F:ATP binding"/>
    <property type="evidence" value="ECO:0007669"/>
    <property type="project" value="UniProtKB-KW"/>
</dbReference>
<dbReference type="PANTHER" id="PTHR43790">
    <property type="entry name" value="CARBOHYDRATE TRANSPORT ATP-BINDING PROTEIN MG119-RELATED"/>
    <property type="match status" value="1"/>
</dbReference>
<evidence type="ECO:0000313" key="5">
    <source>
        <dbReference type="Proteomes" id="UP000184386"/>
    </source>
</evidence>
<dbReference type="GO" id="GO:0016887">
    <property type="term" value="F:ATP hydrolysis activity"/>
    <property type="evidence" value="ECO:0007669"/>
    <property type="project" value="InterPro"/>
</dbReference>
<sequence>MKRELLFVENGSIFNNGVEIMKSLYFNLFHGDSLGFVFDNALEKNILVDFLKGKRPLQTGKLSFENNKISAESYEKCFEKNISVIERTGKLIRSLSVEENIFLFSSYVPRYFVSGHAFEKPIKEIESKLGINLRKYNSTVLLSEKDRVILEMVKAFAEGKKIIAFSNLTSFLKEPELEEVYSMMKRMRQFEMSFLVIEAFDDIIFRWSDNFVIVKHGKTMGILNSNSVRGDKVFEILLKDESMKEKHFHTPLFTAVPQTCLRYATGASVKEKRFHTPLSMAVPQTGLQYATGASVKEKRFHTPLSMAVPQTGLRYAMGASVNNVEYEEWITEVEFDNVSTEVLRQLSFSVGRGEVVKIYYMDDASGNHILELLKGERKAESGNIFIEGDAYTAGNLNQAIKRGIGFIEEFAYENKLLGNLSAFENISLLLGEKVPLFWLRRRFRKNIRQFLETAFEAADLDKKPAEIQPVELQQMAYYKWYLYNPKVVVCIRPFAQEDVHVREITVMMIEMLRNRGITVIILLSAFSEINLVEGENIFVHNGTAIDEDGVYQFLYGEK</sequence>
<dbReference type="InterPro" id="IPR027417">
    <property type="entry name" value="P-loop_NTPase"/>
</dbReference>
<keyword evidence="5" id="KW-1185">Reference proteome</keyword>